<evidence type="ECO:0000313" key="1">
    <source>
        <dbReference type="EMBL" id="TFV36405.1"/>
    </source>
</evidence>
<accession>A0A4Y9KZ45</accession>
<dbReference type="Proteomes" id="UP000298225">
    <property type="component" value="Unassembled WGS sequence"/>
</dbReference>
<reference evidence="1 2" key="1">
    <citation type="submission" date="2019-03" db="EMBL/GenBank/DDBJ databases">
        <title>Bradyrhizobium strains diversity isolated from Chamaecrista fasciculata.</title>
        <authorList>
            <person name="Urquiaga M.C.O."/>
            <person name="Hungria M."/>
            <person name="Delamuta J.R.M."/>
        </authorList>
    </citation>
    <scope>NUCLEOTIDE SEQUENCE [LARGE SCALE GENOMIC DNA]</scope>
    <source>
        <strain evidence="1 2">CNPSo 3424</strain>
    </source>
</reference>
<dbReference type="EMBL" id="SPQU01000011">
    <property type="protein sequence ID" value="TFV36405.1"/>
    <property type="molecule type" value="Genomic_DNA"/>
</dbReference>
<proteinExistence type="predicted"/>
<keyword evidence="2" id="KW-1185">Reference proteome</keyword>
<comment type="caution">
    <text evidence="1">The sequence shown here is derived from an EMBL/GenBank/DDBJ whole genome shotgun (WGS) entry which is preliminary data.</text>
</comment>
<protein>
    <submittedName>
        <fullName evidence="1">Uncharacterized protein</fullName>
    </submittedName>
</protein>
<name>A0A4Y9KZ45_9BRAD</name>
<gene>
    <name evidence="1" type="ORF">E4K66_23710</name>
</gene>
<sequence length="86" mass="9250">MVLALAVGSSGSSLVGSPARAIEETPQVMLAAQIRMQGNECGKPLSAVKDAKRSKPDHEVWVLKCSNATYRVSRVPDMAAKVERLR</sequence>
<dbReference type="OrthoDB" id="8020600at2"/>
<dbReference type="AlphaFoldDB" id="A0A4Y9KZ45"/>
<organism evidence="1 2">
    <name type="scientific">Bradyrhizobium frederickii</name>
    <dbReference type="NCBI Taxonomy" id="2560054"/>
    <lineage>
        <taxon>Bacteria</taxon>
        <taxon>Pseudomonadati</taxon>
        <taxon>Pseudomonadota</taxon>
        <taxon>Alphaproteobacteria</taxon>
        <taxon>Hyphomicrobiales</taxon>
        <taxon>Nitrobacteraceae</taxon>
        <taxon>Bradyrhizobium</taxon>
    </lineage>
</organism>
<evidence type="ECO:0000313" key="2">
    <source>
        <dbReference type="Proteomes" id="UP000298225"/>
    </source>
</evidence>